<comment type="caution">
    <text evidence="2">The sequence shown here is derived from an EMBL/GenBank/DDBJ whole genome shotgun (WGS) entry which is preliminary data.</text>
</comment>
<sequence>MKKLILAFSVLLLLASCAEDDSIPQSGEFPLGAWTVSNYLGNTLTLERKTNLPPDTYGFIFRKNGNLVNRANAGWCGTPPITTSDFNGNWSISNQIINVELRTWSGRSIQGWKVLSANQQTVQVEIVSDEYIND</sequence>
<dbReference type="Proteomes" id="UP000635885">
    <property type="component" value="Unassembled WGS sequence"/>
</dbReference>
<keyword evidence="1" id="KW-0732">Signal</keyword>
<name>A0ABQ1LRR6_9BACT</name>
<protein>
    <recommendedName>
        <fullName evidence="4">Lipocalin-like domain-containing protein</fullName>
    </recommendedName>
</protein>
<dbReference type="EMBL" id="BMFD01000001">
    <property type="protein sequence ID" value="GGC26582.1"/>
    <property type="molecule type" value="Genomic_DNA"/>
</dbReference>
<accession>A0ABQ1LRR6</accession>
<proteinExistence type="predicted"/>
<dbReference type="RefSeq" id="WP_188438728.1">
    <property type="nucleotide sequence ID" value="NZ_BMFD01000001.1"/>
</dbReference>
<dbReference type="PROSITE" id="PS51257">
    <property type="entry name" value="PROKAR_LIPOPROTEIN"/>
    <property type="match status" value="1"/>
</dbReference>
<feature type="signal peptide" evidence="1">
    <location>
        <begin position="1"/>
        <end position="18"/>
    </location>
</feature>
<evidence type="ECO:0000313" key="3">
    <source>
        <dbReference type="Proteomes" id="UP000635885"/>
    </source>
</evidence>
<keyword evidence="3" id="KW-1185">Reference proteome</keyword>
<evidence type="ECO:0000256" key="1">
    <source>
        <dbReference type="SAM" id="SignalP"/>
    </source>
</evidence>
<reference evidence="3" key="1">
    <citation type="journal article" date="2019" name="Int. J. Syst. Evol. Microbiol.">
        <title>The Global Catalogue of Microorganisms (GCM) 10K type strain sequencing project: providing services to taxonomists for standard genome sequencing and annotation.</title>
        <authorList>
            <consortium name="The Broad Institute Genomics Platform"/>
            <consortium name="The Broad Institute Genome Sequencing Center for Infectious Disease"/>
            <person name="Wu L."/>
            <person name="Ma J."/>
        </authorList>
    </citation>
    <scope>NUCLEOTIDE SEQUENCE [LARGE SCALE GENOMIC DNA]</scope>
    <source>
        <strain evidence="3">CGMCC 1.12479</strain>
    </source>
</reference>
<feature type="chain" id="PRO_5046967023" description="Lipocalin-like domain-containing protein" evidence="1">
    <location>
        <begin position="19"/>
        <end position="134"/>
    </location>
</feature>
<evidence type="ECO:0008006" key="4">
    <source>
        <dbReference type="Google" id="ProtNLM"/>
    </source>
</evidence>
<evidence type="ECO:0000313" key="2">
    <source>
        <dbReference type="EMBL" id="GGC26582.1"/>
    </source>
</evidence>
<gene>
    <name evidence="2" type="ORF">GCM10010993_02020</name>
</gene>
<organism evidence="2 3">
    <name type="scientific">Belliella aquatica</name>
    <dbReference type="NCBI Taxonomy" id="1323734"/>
    <lineage>
        <taxon>Bacteria</taxon>
        <taxon>Pseudomonadati</taxon>
        <taxon>Bacteroidota</taxon>
        <taxon>Cytophagia</taxon>
        <taxon>Cytophagales</taxon>
        <taxon>Cyclobacteriaceae</taxon>
        <taxon>Belliella</taxon>
    </lineage>
</organism>